<proteinExistence type="predicted"/>
<organism evidence="5 6">
    <name type="scientific">Streptomyces paromomycinus</name>
    <name type="common">Streptomyces rimosus subsp. paromomycinus</name>
    <dbReference type="NCBI Taxonomy" id="92743"/>
    <lineage>
        <taxon>Bacteria</taxon>
        <taxon>Bacillati</taxon>
        <taxon>Actinomycetota</taxon>
        <taxon>Actinomycetes</taxon>
        <taxon>Kitasatosporales</taxon>
        <taxon>Streptomycetaceae</taxon>
        <taxon>Streptomyces</taxon>
    </lineage>
</organism>
<gene>
    <name evidence="5" type="ORF">GKJPGBOP_00361</name>
</gene>
<dbReference type="PROSITE" id="PS00012">
    <property type="entry name" value="PHOSPHOPANTETHEINE"/>
    <property type="match status" value="1"/>
</dbReference>
<feature type="domain" description="Carrier" evidence="4">
    <location>
        <begin position="496"/>
        <end position="571"/>
    </location>
</feature>
<dbReference type="Gene3D" id="3.30.300.30">
    <property type="match status" value="1"/>
</dbReference>
<accession>A0A401VUI3</accession>
<evidence type="ECO:0000259" key="4">
    <source>
        <dbReference type="PROSITE" id="PS50075"/>
    </source>
</evidence>
<dbReference type="Pfam" id="PF13193">
    <property type="entry name" value="AMP-binding_C"/>
    <property type="match status" value="1"/>
</dbReference>
<dbReference type="GO" id="GO:0031177">
    <property type="term" value="F:phosphopantetheine binding"/>
    <property type="evidence" value="ECO:0007669"/>
    <property type="project" value="InterPro"/>
</dbReference>
<comment type="cofactor">
    <cofactor evidence="1">
        <name>pantetheine 4'-phosphate</name>
        <dbReference type="ChEBI" id="CHEBI:47942"/>
    </cofactor>
</comment>
<dbReference type="GO" id="GO:0017000">
    <property type="term" value="P:antibiotic biosynthetic process"/>
    <property type="evidence" value="ECO:0007669"/>
    <property type="project" value="UniProtKB-ARBA"/>
</dbReference>
<evidence type="ECO:0000313" key="5">
    <source>
        <dbReference type="EMBL" id="GCD40708.1"/>
    </source>
</evidence>
<reference evidence="5 6" key="1">
    <citation type="submission" date="2018-11" db="EMBL/GenBank/DDBJ databases">
        <title>Whole genome sequence of Streptomyces paromomycinus NBRC 15454(T).</title>
        <authorList>
            <person name="Komaki H."/>
            <person name="Tamura T."/>
        </authorList>
    </citation>
    <scope>NUCLEOTIDE SEQUENCE [LARGE SCALE GENOMIC DNA]</scope>
    <source>
        <strain evidence="5 6">NBRC 15454</strain>
    </source>
</reference>
<dbReference type="SMART" id="SM01294">
    <property type="entry name" value="PKS_PP_betabranch"/>
    <property type="match status" value="1"/>
</dbReference>
<name>A0A401VUI3_STREY</name>
<sequence>MTSRTGATLYAAIAAHATDRPHETALSRGETTLSYRELATAADTLAARLRALGVVPETVVVIDLPVGFETVVAMAAVSQVGAAFTLLEPDLPAPRKQLIIDDCRPVALITESGPARGPQPGPPLDERLVRRTSPAAYVAYTSGSTGAPKGVVIEQAALENHVRRTIDWYGLTSADTRLLFSSIAFDLALEQICTAMTAGCELAFRDETFVYGGAEDFLHHCRRLGITVLSLPTGVFNRFGAELATAAGHPAPGLRLVMAGGEAPTPGAVAAWSNAAPQGTRVVNGYGPTETAVVVCYRDLLPGDAIAIGAPIDDVRFRLAPLGEDGKATELVVQGVAVGRGYLGHAASSSAFCVLDGQWSYRTGDVATAQPDGGYHLHGRFDAQVKVHGGFRVEPGEILSRLLSLDFVLDAVIVPFDGAGSRLLAAFVRLDDSRAPQPDPAAAIVRLLAAALPDYMVPSQVTVVDAFPLTARGKVDQAALLHRAQTRPDTDAGASADPTDTAAQLRLAWRHVLGSPPQDASTSFFAAGGDSITAIELITQVRSRLGVHLRAAELYRTPAFDALARLLTDRRDGIPTAHHTTGTTLVRMRPAGHDRLWVFLPPLSGAVTRYASLSRLLPADDTVWAMETPPELSGKGMAALADGLAEVLLEGGVDRFGTICVSGFSLGGVFGYEVARRLRDTCGERVRALLIDPPDPGAHRVSVNDAFDIFVRVGWSIPVPAQRFVTEAGGFDLAAVTAAAKDAGTLARDADQREIEDAWTVYESNARILNGLVLTPPDGLQVHILQGDTGGEIDYARRGPTAVAADGGTPWTGGEAIGQWRDILSDDAVDRLPVDHFALLESPNDELVRDWLAARAQHGPAPYVPR</sequence>
<dbReference type="InterPro" id="IPR009081">
    <property type="entry name" value="PP-bd_ACP"/>
</dbReference>
<dbReference type="InterPro" id="IPR045851">
    <property type="entry name" value="AMP-bd_C_sf"/>
</dbReference>
<dbReference type="PANTHER" id="PTHR45527:SF1">
    <property type="entry name" value="FATTY ACID SYNTHASE"/>
    <property type="match status" value="1"/>
</dbReference>
<dbReference type="PROSITE" id="PS00455">
    <property type="entry name" value="AMP_BINDING"/>
    <property type="match status" value="1"/>
</dbReference>
<dbReference type="InterPro" id="IPR025110">
    <property type="entry name" value="AMP-bd_C"/>
</dbReference>
<keyword evidence="2" id="KW-0596">Phosphopantetheine</keyword>
<dbReference type="Pfam" id="PF00501">
    <property type="entry name" value="AMP-binding"/>
    <property type="match status" value="1"/>
</dbReference>
<dbReference type="PROSITE" id="PS50075">
    <property type="entry name" value="CARRIER"/>
    <property type="match status" value="1"/>
</dbReference>
<dbReference type="SUPFAM" id="SSF56801">
    <property type="entry name" value="Acetyl-CoA synthetase-like"/>
    <property type="match status" value="1"/>
</dbReference>
<evidence type="ECO:0000256" key="1">
    <source>
        <dbReference type="ARBA" id="ARBA00001957"/>
    </source>
</evidence>
<dbReference type="Pfam" id="PF00550">
    <property type="entry name" value="PP-binding"/>
    <property type="match status" value="1"/>
</dbReference>
<evidence type="ECO:0000256" key="3">
    <source>
        <dbReference type="ARBA" id="ARBA00022553"/>
    </source>
</evidence>
<dbReference type="InterPro" id="IPR036736">
    <property type="entry name" value="ACP-like_sf"/>
</dbReference>
<dbReference type="SUPFAM" id="SSF47336">
    <property type="entry name" value="ACP-like"/>
    <property type="match status" value="1"/>
</dbReference>
<dbReference type="AlphaFoldDB" id="A0A401VUI3"/>
<dbReference type="EMBL" id="BHZD01000001">
    <property type="protein sequence ID" value="GCD40708.1"/>
    <property type="molecule type" value="Genomic_DNA"/>
</dbReference>
<dbReference type="RefSeq" id="WP_125051170.1">
    <property type="nucleotide sequence ID" value="NZ_BHZD01000001.1"/>
</dbReference>
<dbReference type="InterPro" id="IPR020802">
    <property type="entry name" value="TesA-like"/>
</dbReference>
<dbReference type="Gene3D" id="3.40.50.1820">
    <property type="entry name" value="alpha/beta hydrolase"/>
    <property type="match status" value="1"/>
</dbReference>
<dbReference type="GO" id="GO:0044550">
    <property type="term" value="P:secondary metabolite biosynthetic process"/>
    <property type="evidence" value="ECO:0007669"/>
    <property type="project" value="TreeGrafter"/>
</dbReference>
<dbReference type="PANTHER" id="PTHR45527">
    <property type="entry name" value="NONRIBOSOMAL PEPTIDE SYNTHETASE"/>
    <property type="match status" value="1"/>
</dbReference>
<dbReference type="SMART" id="SM00823">
    <property type="entry name" value="PKS_PP"/>
    <property type="match status" value="1"/>
</dbReference>
<dbReference type="Proteomes" id="UP000286746">
    <property type="component" value="Unassembled WGS sequence"/>
</dbReference>
<dbReference type="InterPro" id="IPR042099">
    <property type="entry name" value="ANL_N_sf"/>
</dbReference>
<dbReference type="InterPro" id="IPR000873">
    <property type="entry name" value="AMP-dep_synth/lig_dom"/>
</dbReference>
<dbReference type="InterPro" id="IPR020845">
    <property type="entry name" value="AMP-binding_CS"/>
</dbReference>
<dbReference type="InterPro" id="IPR006162">
    <property type="entry name" value="Ppantetheine_attach_site"/>
</dbReference>
<dbReference type="InterPro" id="IPR029058">
    <property type="entry name" value="AB_hydrolase_fold"/>
</dbReference>
<dbReference type="GO" id="GO:0043041">
    <property type="term" value="P:amino acid activation for nonribosomal peptide biosynthetic process"/>
    <property type="evidence" value="ECO:0007669"/>
    <property type="project" value="TreeGrafter"/>
</dbReference>
<evidence type="ECO:0000256" key="2">
    <source>
        <dbReference type="ARBA" id="ARBA00022450"/>
    </source>
</evidence>
<dbReference type="SUPFAM" id="SSF53474">
    <property type="entry name" value="alpha/beta-Hydrolases"/>
    <property type="match status" value="1"/>
</dbReference>
<dbReference type="Gene3D" id="1.10.1200.10">
    <property type="entry name" value="ACP-like"/>
    <property type="match status" value="1"/>
</dbReference>
<dbReference type="Gene3D" id="3.40.50.12780">
    <property type="entry name" value="N-terminal domain of ligase-like"/>
    <property type="match status" value="1"/>
</dbReference>
<dbReference type="InterPro" id="IPR001031">
    <property type="entry name" value="Thioesterase"/>
</dbReference>
<dbReference type="GO" id="GO:0005737">
    <property type="term" value="C:cytoplasm"/>
    <property type="evidence" value="ECO:0007669"/>
    <property type="project" value="TreeGrafter"/>
</dbReference>
<keyword evidence="3" id="KW-0597">Phosphoprotein</keyword>
<protein>
    <submittedName>
        <fullName evidence="5">Non-ribosomal peptide synthetase</fullName>
    </submittedName>
</protein>
<evidence type="ECO:0000313" key="6">
    <source>
        <dbReference type="Proteomes" id="UP000286746"/>
    </source>
</evidence>
<dbReference type="InterPro" id="IPR020806">
    <property type="entry name" value="PKS_PP-bd"/>
</dbReference>
<comment type="caution">
    <text evidence="5">The sequence shown here is derived from an EMBL/GenBank/DDBJ whole genome shotgun (WGS) entry which is preliminary data.</text>
</comment>
<dbReference type="SMART" id="SM00824">
    <property type="entry name" value="PKS_TE"/>
    <property type="match status" value="1"/>
</dbReference>
<dbReference type="Pfam" id="PF00975">
    <property type="entry name" value="Thioesterase"/>
    <property type="match status" value="1"/>
</dbReference>
<keyword evidence="6" id="KW-1185">Reference proteome</keyword>